<dbReference type="Proteomes" id="UP000295281">
    <property type="component" value="Unassembled WGS sequence"/>
</dbReference>
<dbReference type="RefSeq" id="WP_166655499.1">
    <property type="nucleotide sequence ID" value="NZ_SNYN01000018.1"/>
</dbReference>
<proteinExistence type="predicted"/>
<keyword evidence="2" id="KW-1185">Reference proteome</keyword>
<accession>A0A4R6UT35</accession>
<comment type="caution">
    <text evidence="1">The sequence shown here is derived from an EMBL/GenBank/DDBJ whole genome shotgun (WGS) entry which is preliminary data.</text>
</comment>
<gene>
    <name evidence="1" type="ORF">EV190_11831</name>
</gene>
<evidence type="ECO:0000313" key="1">
    <source>
        <dbReference type="EMBL" id="TDQ48495.1"/>
    </source>
</evidence>
<evidence type="ECO:0000313" key="2">
    <source>
        <dbReference type="Proteomes" id="UP000295281"/>
    </source>
</evidence>
<protein>
    <submittedName>
        <fullName evidence="1">Uncharacterized protein</fullName>
    </submittedName>
</protein>
<dbReference type="AlphaFoldDB" id="A0A4R6UT35"/>
<sequence>MQEKKSKQNKRKEYSAPKLAKMGEFKKSTGWQQGRGFEVLFFLPRMI</sequence>
<dbReference type="Pfam" id="PF19397">
    <property type="entry name" value="DUF5972"/>
    <property type="match status" value="1"/>
</dbReference>
<dbReference type="InterPro" id="IPR046015">
    <property type="entry name" value="DUF5972"/>
</dbReference>
<name>A0A4R6UT35_9ACTN</name>
<reference evidence="1 2" key="1">
    <citation type="submission" date="2019-03" db="EMBL/GenBank/DDBJ databases">
        <title>Genomic Encyclopedia of Type Strains, Phase IV (KMG-IV): sequencing the most valuable type-strain genomes for metagenomic binning, comparative biology and taxonomic classification.</title>
        <authorList>
            <person name="Goeker M."/>
        </authorList>
    </citation>
    <scope>NUCLEOTIDE SEQUENCE [LARGE SCALE GENOMIC DNA]</scope>
    <source>
        <strain evidence="1 2">DSM 46770</strain>
    </source>
</reference>
<organism evidence="1 2">
    <name type="scientific">Actinorugispora endophytica</name>
    <dbReference type="NCBI Taxonomy" id="1605990"/>
    <lineage>
        <taxon>Bacteria</taxon>
        <taxon>Bacillati</taxon>
        <taxon>Actinomycetota</taxon>
        <taxon>Actinomycetes</taxon>
        <taxon>Streptosporangiales</taxon>
        <taxon>Nocardiopsidaceae</taxon>
        <taxon>Actinorugispora</taxon>
    </lineage>
</organism>
<dbReference type="EMBL" id="SNYN01000018">
    <property type="protein sequence ID" value="TDQ48495.1"/>
    <property type="molecule type" value="Genomic_DNA"/>
</dbReference>